<dbReference type="RefSeq" id="WP_012372067.1">
    <property type="nucleotide sequence ID" value="NC_010557.1"/>
</dbReference>
<dbReference type="InterPro" id="IPR016039">
    <property type="entry name" value="Thiolase-like"/>
</dbReference>
<dbReference type="EC" id="2.3.1.41" evidence="5"/>
<evidence type="ECO:0000259" key="4">
    <source>
        <dbReference type="Pfam" id="PF08545"/>
    </source>
</evidence>
<proteinExistence type="predicted"/>
<dbReference type="CDD" id="cd00830">
    <property type="entry name" value="KAS_III"/>
    <property type="match status" value="1"/>
</dbReference>
<gene>
    <name evidence="5" type="ordered locus">BamMC406_5693</name>
</gene>
<dbReference type="HOGENOM" id="CLU_039592_1_0_4"/>
<sequence>MAAIIDAVSYVLPAAQLDNDTLAARHPDWPIDKISEKTGIRLRHTSAPDEFSLELAIAAGRKLIDEHDVDPGTLDFVILCSQTPKFLIPTSACLVQHALGLPIESGALDVNQGCSGYVSCLMLAEGLLDSGRASGVLLITSDTYTKLVDPDDRSLKTIMGDAASASVIRRAGNRGTRAFSFGTDGSGYAHITAQRSALAGLTSGEAYRPDFSMQGTGVFNFVLSTIPSLIDGLLDKAGVARDDVDLFVFHQANAHMLESVRLKMEIPRSRFFVSMQDVGNTGATSIPIALYEALRQERIGPGRKVVLAGFGAGLSWSASLIDW</sequence>
<dbReference type="GO" id="GO:0004315">
    <property type="term" value="F:3-oxoacyl-[acyl-carrier-protein] synthase activity"/>
    <property type="evidence" value="ECO:0007669"/>
    <property type="project" value="UniProtKB-EC"/>
</dbReference>
<evidence type="ECO:0000256" key="1">
    <source>
        <dbReference type="ARBA" id="ARBA00022679"/>
    </source>
</evidence>
<accession>B1Z5U0</accession>
<reference evidence="6" key="1">
    <citation type="submission" date="2008-04" db="EMBL/GenBank/DDBJ databases">
        <title>Complete sequence of chromosome 3 of Burkholderia ambifaria MC40-6.</title>
        <authorList>
            <person name="Copeland A."/>
            <person name="Lucas S."/>
            <person name="Lapidus A."/>
            <person name="Glavina del Rio T."/>
            <person name="Dalin E."/>
            <person name="Tice H."/>
            <person name="Pitluck S."/>
            <person name="Chain P."/>
            <person name="Malfatti S."/>
            <person name="Shin M."/>
            <person name="Vergez L."/>
            <person name="Lang D."/>
            <person name="Schmutz J."/>
            <person name="Larimer F."/>
            <person name="Land M."/>
            <person name="Hauser L."/>
            <person name="Kyrpides N."/>
            <person name="Lykidis A."/>
            <person name="Ramette A."/>
            <person name="Konstantinidis K."/>
            <person name="Tiedje J."/>
            <person name="Richardson P."/>
        </authorList>
    </citation>
    <scope>NUCLEOTIDE SEQUENCE [LARGE SCALE GENOMIC DNA]</scope>
    <source>
        <strain evidence="6">MC40-6</strain>
    </source>
</reference>
<dbReference type="SUPFAM" id="SSF53901">
    <property type="entry name" value="Thiolase-like"/>
    <property type="match status" value="1"/>
</dbReference>
<dbReference type="AlphaFoldDB" id="B1Z5U0"/>
<dbReference type="OrthoDB" id="9815506at2"/>
<keyword evidence="1 5" id="KW-0808">Transferase</keyword>
<protein>
    <submittedName>
        <fullName evidence="5">Beta-ketoacyl-acyl-carrier-protein synthase I</fullName>
        <ecNumber evidence="5">2.3.1.41</ecNumber>
    </submittedName>
</protein>
<dbReference type="InterPro" id="IPR013747">
    <property type="entry name" value="ACP_syn_III_C"/>
</dbReference>
<dbReference type="PANTHER" id="PTHR34069:SF2">
    <property type="entry name" value="BETA-KETOACYL-[ACYL-CARRIER-PROTEIN] SYNTHASE III"/>
    <property type="match status" value="1"/>
</dbReference>
<feature type="domain" description="Beta-ketoacyl-[acyl-carrier-protein] synthase III C-terminal" evidence="3">
    <location>
        <begin position="234"/>
        <end position="323"/>
    </location>
</feature>
<keyword evidence="2 5" id="KW-0012">Acyltransferase</keyword>
<dbReference type="EMBL" id="CP001027">
    <property type="protein sequence ID" value="ACB68136.1"/>
    <property type="molecule type" value="Genomic_DNA"/>
</dbReference>
<dbReference type="Pfam" id="PF08545">
    <property type="entry name" value="ACP_syn_III"/>
    <property type="match status" value="1"/>
</dbReference>
<name>B1Z5U0_BURA4</name>
<dbReference type="Gene3D" id="3.40.47.10">
    <property type="match status" value="1"/>
</dbReference>
<evidence type="ECO:0000313" key="5">
    <source>
        <dbReference type="EMBL" id="ACB68136.1"/>
    </source>
</evidence>
<dbReference type="PANTHER" id="PTHR34069">
    <property type="entry name" value="3-OXOACYL-[ACYL-CARRIER-PROTEIN] SYNTHASE 3"/>
    <property type="match status" value="1"/>
</dbReference>
<dbReference type="Proteomes" id="UP000001680">
    <property type="component" value="Chromosome 3"/>
</dbReference>
<dbReference type="KEGG" id="bac:BamMC406_5693"/>
<dbReference type="NCBIfam" id="NF006829">
    <property type="entry name" value="PRK09352.1"/>
    <property type="match status" value="1"/>
</dbReference>
<organism evidence="5 6">
    <name type="scientific">Burkholderia ambifaria (strain MC40-6)</name>
    <dbReference type="NCBI Taxonomy" id="398577"/>
    <lineage>
        <taxon>Bacteria</taxon>
        <taxon>Pseudomonadati</taxon>
        <taxon>Pseudomonadota</taxon>
        <taxon>Betaproteobacteria</taxon>
        <taxon>Burkholderiales</taxon>
        <taxon>Burkholderiaceae</taxon>
        <taxon>Burkholderia</taxon>
        <taxon>Burkholderia cepacia complex</taxon>
    </lineage>
</organism>
<evidence type="ECO:0000256" key="2">
    <source>
        <dbReference type="ARBA" id="ARBA00023315"/>
    </source>
</evidence>
<evidence type="ECO:0000313" key="6">
    <source>
        <dbReference type="Proteomes" id="UP000001680"/>
    </source>
</evidence>
<feature type="domain" description="Beta-ketoacyl-[acyl-carrier-protein] synthase III N-terminal" evidence="4">
    <location>
        <begin position="108"/>
        <end position="185"/>
    </location>
</feature>
<evidence type="ECO:0000259" key="3">
    <source>
        <dbReference type="Pfam" id="PF08541"/>
    </source>
</evidence>
<dbReference type="InterPro" id="IPR013751">
    <property type="entry name" value="ACP_syn_III_N"/>
</dbReference>
<dbReference type="GO" id="GO:0006633">
    <property type="term" value="P:fatty acid biosynthetic process"/>
    <property type="evidence" value="ECO:0007669"/>
    <property type="project" value="InterPro"/>
</dbReference>
<dbReference type="GO" id="GO:0044550">
    <property type="term" value="P:secondary metabolite biosynthetic process"/>
    <property type="evidence" value="ECO:0007669"/>
    <property type="project" value="TreeGrafter"/>
</dbReference>
<dbReference type="Pfam" id="PF08541">
    <property type="entry name" value="ACP_syn_III_C"/>
    <property type="match status" value="1"/>
</dbReference>